<proteinExistence type="predicted"/>
<dbReference type="AlphaFoldDB" id="A0A2S4LS17"/>
<dbReference type="OrthoDB" id="9102487at2"/>
<keyword evidence="3" id="KW-1185">Reference proteome</keyword>
<name>A0A2S4LS17_9BURK</name>
<evidence type="ECO:0000256" key="1">
    <source>
        <dbReference type="SAM" id="Phobius"/>
    </source>
</evidence>
<dbReference type="Proteomes" id="UP000237381">
    <property type="component" value="Unassembled WGS sequence"/>
</dbReference>
<evidence type="ECO:0000313" key="2">
    <source>
        <dbReference type="EMBL" id="POR45214.1"/>
    </source>
</evidence>
<keyword evidence="1" id="KW-1133">Transmembrane helix</keyword>
<accession>A0A2S4LS17</accession>
<evidence type="ECO:0000313" key="3">
    <source>
        <dbReference type="Proteomes" id="UP000237381"/>
    </source>
</evidence>
<feature type="transmembrane region" description="Helical" evidence="1">
    <location>
        <begin position="42"/>
        <end position="61"/>
    </location>
</feature>
<organism evidence="2 3">
    <name type="scientific">Paraburkholderia eburnea</name>
    <dbReference type="NCBI Taxonomy" id="1189126"/>
    <lineage>
        <taxon>Bacteria</taxon>
        <taxon>Pseudomonadati</taxon>
        <taxon>Pseudomonadota</taxon>
        <taxon>Betaproteobacteria</taxon>
        <taxon>Burkholderiales</taxon>
        <taxon>Burkholderiaceae</taxon>
        <taxon>Paraburkholderia</taxon>
    </lineage>
</organism>
<feature type="transmembrane region" description="Helical" evidence="1">
    <location>
        <begin position="81"/>
        <end position="101"/>
    </location>
</feature>
<gene>
    <name evidence="2" type="ORF">B0G62_1382</name>
</gene>
<sequence length="105" mass="11327">MHGHPTDKLVAGSIVGGILTALLVVLMVWLDFPSDRLYSAPVRLAVPALISACLLFPRPLLHRTVLRAKRDPNLLDEDLNLLLLGRVLGLIGGIIFGISLASEIL</sequence>
<protein>
    <submittedName>
        <fullName evidence="2">Uncharacterized protein</fullName>
    </submittedName>
</protein>
<keyword evidence="1" id="KW-0812">Transmembrane</keyword>
<comment type="caution">
    <text evidence="2">The sequence shown here is derived from an EMBL/GenBank/DDBJ whole genome shotgun (WGS) entry which is preliminary data.</text>
</comment>
<feature type="transmembrane region" description="Helical" evidence="1">
    <location>
        <begin position="9"/>
        <end position="30"/>
    </location>
</feature>
<dbReference type="RefSeq" id="WP_103707897.1">
    <property type="nucleotide sequence ID" value="NZ_PQGA01000038.1"/>
</dbReference>
<keyword evidence="1" id="KW-0472">Membrane</keyword>
<reference evidence="2 3" key="1">
    <citation type="submission" date="2018-01" db="EMBL/GenBank/DDBJ databases">
        <title>Genomic Encyclopedia of Type Strains, Phase III (KMG-III): the genomes of soil and plant-associated and newly described type strains.</title>
        <authorList>
            <person name="Whitman W."/>
        </authorList>
    </citation>
    <scope>NUCLEOTIDE SEQUENCE [LARGE SCALE GENOMIC DNA]</scope>
    <source>
        <strain evidence="2 3">JCM 18070</strain>
    </source>
</reference>
<dbReference type="EMBL" id="PQGA01000038">
    <property type="protein sequence ID" value="POR45214.1"/>
    <property type="molecule type" value="Genomic_DNA"/>
</dbReference>